<evidence type="ECO:0000313" key="3">
    <source>
        <dbReference type="EMBL" id="KAL3765561.1"/>
    </source>
</evidence>
<dbReference type="PANTHER" id="PTHR11079:SF179">
    <property type="entry name" value="TRNA(ADENINE(34)) DEAMINASE, CHLOROPLASTIC"/>
    <property type="match status" value="1"/>
</dbReference>
<keyword evidence="4" id="KW-1185">Reference proteome</keyword>
<dbReference type="Gene3D" id="3.40.140.10">
    <property type="entry name" value="Cytidine Deaminase, domain 2"/>
    <property type="match status" value="1"/>
</dbReference>
<dbReference type="InterPro" id="IPR016193">
    <property type="entry name" value="Cytidine_deaminase-like"/>
</dbReference>
<gene>
    <name evidence="3" type="ORF">ACHAWU_003102</name>
</gene>
<dbReference type="EMBL" id="JALLBG020000095">
    <property type="protein sequence ID" value="KAL3765561.1"/>
    <property type="molecule type" value="Genomic_DNA"/>
</dbReference>
<proteinExistence type="predicted"/>
<sequence length="299" mass="32578">MSTNNGRCTSSTADATATAIAAATEDNDDGMKQNGVPWPSSSPLSRFDMHQYQPSPLLSDDENYMDMVMIITRTSQLRQGSMGCILVRPRNEKGSIEAEAINSEADTVDDKDNNNEYRRSLLCRIIAATTNTSLFTPNDSDVHAEINAIGQVARRQATTNACTMTMGSSTTTATTHGATAYITMPPCKKCFGALHVAGIARIVSRRSHPMILHNAASKLGIQLVTLTQGELDSQKLRLDQLFSQTTRVGDVSEENGNDGSGYAADEVVDNKEGVDMRNKHRKQTNEEDEERDSKVAKLD</sequence>
<reference evidence="3 4" key="1">
    <citation type="submission" date="2024-10" db="EMBL/GenBank/DDBJ databases">
        <title>Updated reference genomes for cyclostephanoid diatoms.</title>
        <authorList>
            <person name="Roberts W.R."/>
            <person name="Alverson A.J."/>
        </authorList>
    </citation>
    <scope>NUCLEOTIDE SEQUENCE [LARGE SCALE GENOMIC DNA]</scope>
    <source>
        <strain evidence="3 4">AJA232-27</strain>
    </source>
</reference>
<accession>A0ABD3MUE8</accession>
<dbReference type="SUPFAM" id="SSF53927">
    <property type="entry name" value="Cytidine deaminase-like"/>
    <property type="match status" value="1"/>
</dbReference>
<comment type="caution">
    <text evidence="3">The sequence shown here is derived from an EMBL/GenBank/DDBJ whole genome shotgun (WGS) entry which is preliminary data.</text>
</comment>
<evidence type="ECO:0000256" key="1">
    <source>
        <dbReference type="SAM" id="MobiDB-lite"/>
    </source>
</evidence>
<dbReference type="Proteomes" id="UP001530293">
    <property type="component" value="Unassembled WGS sequence"/>
</dbReference>
<dbReference type="InterPro" id="IPR002125">
    <property type="entry name" value="CMP_dCMP_dom"/>
</dbReference>
<dbReference type="Pfam" id="PF00383">
    <property type="entry name" value="dCMP_cyt_deam_1"/>
    <property type="match status" value="1"/>
</dbReference>
<dbReference type="PANTHER" id="PTHR11079">
    <property type="entry name" value="CYTOSINE DEAMINASE FAMILY MEMBER"/>
    <property type="match status" value="1"/>
</dbReference>
<feature type="compositionally biased region" description="Basic and acidic residues" evidence="1">
    <location>
        <begin position="268"/>
        <end position="277"/>
    </location>
</feature>
<evidence type="ECO:0000259" key="2">
    <source>
        <dbReference type="Pfam" id="PF00383"/>
    </source>
</evidence>
<dbReference type="AlphaFoldDB" id="A0ABD3MUE8"/>
<organism evidence="3 4">
    <name type="scientific">Discostella pseudostelligera</name>
    <dbReference type="NCBI Taxonomy" id="259834"/>
    <lineage>
        <taxon>Eukaryota</taxon>
        <taxon>Sar</taxon>
        <taxon>Stramenopiles</taxon>
        <taxon>Ochrophyta</taxon>
        <taxon>Bacillariophyta</taxon>
        <taxon>Coscinodiscophyceae</taxon>
        <taxon>Thalassiosirophycidae</taxon>
        <taxon>Stephanodiscales</taxon>
        <taxon>Stephanodiscaceae</taxon>
        <taxon>Discostella</taxon>
    </lineage>
</organism>
<feature type="region of interest" description="Disordered" evidence="1">
    <location>
        <begin position="248"/>
        <end position="299"/>
    </location>
</feature>
<feature type="domain" description="CMP/dCMP-type deaminase" evidence="2">
    <location>
        <begin position="59"/>
        <end position="203"/>
    </location>
</feature>
<evidence type="ECO:0000313" key="4">
    <source>
        <dbReference type="Proteomes" id="UP001530293"/>
    </source>
</evidence>
<name>A0ABD3MUE8_9STRA</name>
<feature type="region of interest" description="Disordered" evidence="1">
    <location>
        <begin position="24"/>
        <end position="58"/>
    </location>
</feature>
<protein>
    <recommendedName>
        <fullName evidence="2">CMP/dCMP-type deaminase domain-containing protein</fullName>
    </recommendedName>
</protein>